<protein>
    <submittedName>
        <fullName evidence="1">Uncharacterized protein</fullName>
    </submittedName>
</protein>
<organism evidence="1 2">
    <name type="scientific">Symbiodinium microadriaticum</name>
    <name type="common">Dinoflagellate</name>
    <name type="synonym">Zooxanthella microadriatica</name>
    <dbReference type="NCBI Taxonomy" id="2951"/>
    <lineage>
        <taxon>Eukaryota</taxon>
        <taxon>Sar</taxon>
        <taxon>Alveolata</taxon>
        <taxon>Dinophyceae</taxon>
        <taxon>Suessiales</taxon>
        <taxon>Symbiodiniaceae</taxon>
        <taxon>Symbiodinium</taxon>
    </lineage>
</organism>
<comment type="caution">
    <text evidence="1">The sequence shown here is derived from an EMBL/GenBank/DDBJ whole genome shotgun (WGS) entry which is preliminary data.</text>
</comment>
<keyword evidence="2" id="KW-1185">Reference proteome</keyword>
<evidence type="ECO:0000313" key="1">
    <source>
        <dbReference type="EMBL" id="OLP97617.1"/>
    </source>
</evidence>
<gene>
    <name evidence="1" type="ORF">AK812_SmicGene20027</name>
</gene>
<dbReference type="AlphaFoldDB" id="A0A1Q9DR12"/>
<evidence type="ECO:0000313" key="2">
    <source>
        <dbReference type="Proteomes" id="UP000186817"/>
    </source>
</evidence>
<name>A0A1Q9DR12_SYMMI</name>
<dbReference type="EMBL" id="LSRX01000427">
    <property type="protein sequence ID" value="OLP97617.1"/>
    <property type="molecule type" value="Genomic_DNA"/>
</dbReference>
<proteinExistence type="predicted"/>
<dbReference type="OrthoDB" id="417567at2759"/>
<sequence>MNIFFQDMSLPNAAAAQRVEADPTNARFNSGANIWFWKPAVEQANKIFPMLEGRSNLGKEVRQQVEDIKLEISAAVAEAKEAGCKFALSTDSWKSKSETQAFHLDAARKLSGVLTDAEIKDTQLATVMHPFLTCTRMMEGARTPCSLCLVLVHQRKAAMINRGPRYKGFSGIAEAMWESTLWTRPPAFAKAFLAADLDKVCKKHITRLLRTCLPWQHIQTRVSGRTALSMEERAKANQSVAEWAYKTHEAGPELEAHMQEVAAHPDNRRLKHLIQPALPHAVEVVGEAKTEAARGARKAARSRRPAVLSCQSVGHGIDDSTDDFVFGPSFPQLDPDEDKAQADECRASIQHQLDHLDTCRRRPV</sequence>
<dbReference type="Proteomes" id="UP000186817">
    <property type="component" value="Unassembled WGS sequence"/>
</dbReference>
<accession>A0A1Q9DR12</accession>
<reference evidence="1 2" key="1">
    <citation type="submission" date="2016-02" db="EMBL/GenBank/DDBJ databases">
        <title>Genome analysis of coral dinoflagellate symbionts highlights evolutionary adaptations to a symbiotic lifestyle.</title>
        <authorList>
            <person name="Aranda M."/>
            <person name="Li Y."/>
            <person name="Liew Y.J."/>
            <person name="Baumgarten S."/>
            <person name="Simakov O."/>
            <person name="Wilson M."/>
            <person name="Piel J."/>
            <person name="Ashoor H."/>
            <person name="Bougouffa S."/>
            <person name="Bajic V.B."/>
            <person name="Ryu T."/>
            <person name="Ravasi T."/>
            <person name="Bayer T."/>
            <person name="Micklem G."/>
            <person name="Kim H."/>
            <person name="Bhak J."/>
            <person name="Lajeunesse T.C."/>
            <person name="Voolstra C.R."/>
        </authorList>
    </citation>
    <scope>NUCLEOTIDE SEQUENCE [LARGE SCALE GENOMIC DNA]</scope>
    <source>
        <strain evidence="1 2">CCMP2467</strain>
    </source>
</reference>